<dbReference type="InterPro" id="IPR000595">
    <property type="entry name" value="cNMP-bd_dom"/>
</dbReference>
<evidence type="ECO:0000313" key="3">
    <source>
        <dbReference type="Proteomes" id="UP000243217"/>
    </source>
</evidence>
<feature type="domain" description="Cyclic nucleotide-binding" evidence="1">
    <location>
        <begin position="448"/>
        <end position="550"/>
    </location>
</feature>
<dbReference type="Pfam" id="PF00027">
    <property type="entry name" value="cNMP_binding"/>
    <property type="match status" value="1"/>
</dbReference>
<accession>A0A1V9YJ69</accession>
<comment type="caution">
    <text evidence="2">The sequence shown here is derived from an EMBL/GenBank/DDBJ whole genome shotgun (WGS) entry which is preliminary data.</text>
</comment>
<dbReference type="Gene3D" id="1.25.40.10">
    <property type="entry name" value="Tetratricopeptide repeat domain"/>
    <property type="match status" value="1"/>
</dbReference>
<dbReference type="SUPFAM" id="SSF48452">
    <property type="entry name" value="TPR-like"/>
    <property type="match status" value="1"/>
</dbReference>
<protein>
    <recommendedName>
        <fullName evidence="1">Cyclic nucleotide-binding domain-containing protein</fullName>
    </recommendedName>
</protein>
<feature type="non-terminal residue" evidence="2">
    <location>
        <position position="622"/>
    </location>
</feature>
<dbReference type="STRING" id="74557.A0A1V9YJ69"/>
<dbReference type="AlphaFoldDB" id="A0A1V9YJ69"/>
<dbReference type="PANTHER" id="PTHR23011:SF28">
    <property type="entry name" value="CYCLIC NUCLEOTIDE-BINDING DOMAIN CONTAINING PROTEIN"/>
    <property type="match status" value="1"/>
</dbReference>
<evidence type="ECO:0000259" key="1">
    <source>
        <dbReference type="PROSITE" id="PS50042"/>
    </source>
</evidence>
<dbReference type="SUPFAM" id="SSF51206">
    <property type="entry name" value="cAMP-binding domain-like"/>
    <property type="match status" value="2"/>
</dbReference>
<dbReference type="CDD" id="cd00038">
    <property type="entry name" value="CAP_ED"/>
    <property type="match status" value="1"/>
</dbReference>
<dbReference type="InterPro" id="IPR014710">
    <property type="entry name" value="RmlC-like_jellyroll"/>
</dbReference>
<dbReference type="PROSITE" id="PS50042">
    <property type="entry name" value="CNMP_BINDING_3"/>
    <property type="match status" value="2"/>
</dbReference>
<sequence length="622" mass="70502">MPEESMASAVLRTCMSAPDAMQQNARLVARSWNYKAKQRRKYSISGASSDQSTSLDTTPWKALTQVNRKSEDKGITFDELFQREVVKMPARMELASQADELIDVIHKVEMINQQRQLALSPIALSRQRTPEDNTQDNEIIMKYRCLLSREVNLVHILPGFSNHLLNAKMVGLAKNYNAKHYAVCIRELEVCWEINTEQINRPTLLFDRAILLGQIGEFKRAMIELTEAIKMDCEEPKFYKLRSIFWRLQGKYIEAAKDSTRAHNIESSKFKHKKMQTISKKLGDCLVVGTRGSTRADLFDEACETLVQQRTQEQIQLLVEESYRIPLLARVQVDMLRVLWKNLACTTWPKDTRIILAKATISMYIVLDGSIAVQTELNGVKEAQRTLEPGSIFSENSISLNLWGFTTLLALANCKILTLEAVIYKHTLRNIMLEGAATRADFFRQTGIFASWTDEQLNTLGILSEQLEFAANDTIVNEGDRSLHLYFVKTGYCGAIRMLRDHPIQVSSVSSGDVFGEAAVLDPIRGTFPFTITALTITKIIRVEKNFLNKRKPFEVLRLGAVDSSILSKIEKLAVRCPADKVLAQMIRDNCAWAIKRTKVLQRIAQDDARSEGKHLLLPSVP</sequence>
<dbReference type="InterPro" id="IPR018490">
    <property type="entry name" value="cNMP-bd_dom_sf"/>
</dbReference>
<dbReference type="SMART" id="SM00100">
    <property type="entry name" value="cNMP"/>
    <property type="match status" value="1"/>
</dbReference>
<reference evidence="2 3" key="1">
    <citation type="journal article" date="2014" name="Genome Biol. Evol.">
        <title>The secreted proteins of Achlya hypogyna and Thraustotheca clavata identify the ancestral oomycete secretome and reveal gene acquisitions by horizontal gene transfer.</title>
        <authorList>
            <person name="Misner I."/>
            <person name="Blouin N."/>
            <person name="Leonard G."/>
            <person name="Richards T.A."/>
            <person name="Lane C.E."/>
        </authorList>
    </citation>
    <scope>NUCLEOTIDE SEQUENCE [LARGE SCALE GENOMIC DNA]</scope>
    <source>
        <strain evidence="2 3">ATCC 34112</strain>
    </source>
</reference>
<organism evidence="2 3">
    <name type="scientific">Thraustotheca clavata</name>
    <dbReference type="NCBI Taxonomy" id="74557"/>
    <lineage>
        <taxon>Eukaryota</taxon>
        <taxon>Sar</taxon>
        <taxon>Stramenopiles</taxon>
        <taxon>Oomycota</taxon>
        <taxon>Saprolegniomycetes</taxon>
        <taxon>Saprolegniales</taxon>
        <taxon>Achlyaceae</taxon>
        <taxon>Thraustotheca</taxon>
    </lineage>
</organism>
<dbReference type="OrthoDB" id="166212at2759"/>
<name>A0A1V9YJ69_9STRA</name>
<feature type="domain" description="Cyclic nucleotide-binding" evidence="1">
    <location>
        <begin position="362"/>
        <end position="445"/>
    </location>
</feature>
<proteinExistence type="predicted"/>
<dbReference type="Proteomes" id="UP000243217">
    <property type="component" value="Unassembled WGS sequence"/>
</dbReference>
<dbReference type="InterPro" id="IPR011990">
    <property type="entry name" value="TPR-like_helical_dom_sf"/>
</dbReference>
<evidence type="ECO:0000313" key="2">
    <source>
        <dbReference type="EMBL" id="OQR85727.1"/>
    </source>
</evidence>
<keyword evidence="3" id="KW-1185">Reference proteome</keyword>
<dbReference type="EMBL" id="JNBS01003664">
    <property type="protein sequence ID" value="OQR85727.1"/>
    <property type="molecule type" value="Genomic_DNA"/>
</dbReference>
<dbReference type="PANTHER" id="PTHR23011">
    <property type="entry name" value="CYCLIC NUCLEOTIDE-BINDING DOMAIN CONTAINING PROTEIN"/>
    <property type="match status" value="1"/>
</dbReference>
<gene>
    <name evidence="2" type="ORF">THRCLA_10642</name>
</gene>
<dbReference type="Gene3D" id="2.60.120.10">
    <property type="entry name" value="Jelly Rolls"/>
    <property type="match status" value="2"/>
</dbReference>